<dbReference type="EMBL" id="CP043494">
    <property type="protein sequence ID" value="WNG43826.1"/>
    <property type="molecule type" value="Genomic_DNA"/>
</dbReference>
<dbReference type="InterPro" id="IPR014284">
    <property type="entry name" value="RNA_pol_sigma-70_dom"/>
</dbReference>
<proteinExistence type="inferred from homology"/>
<dbReference type="InterPro" id="IPR013324">
    <property type="entry name" value="RNA_pol_sigma_r3/r4-like"/>
</dbReference>
<dbReference type="PANTHER" id="PTHR43133">
    <property type="entry name" value="RNA POLYMERASE ECF-TYPE SIGMA FACTO"/>
    <property type="match status" value="1"/>
</dbReference>
<dbReference type="InterPro" id="IPR013325">
    <property type="entry name" value="RNA_pol_sigma_r2"/>
</dbReference>
<evidence type="ECO:0000313" key="7">
    <source>
        <dbReference type="Proteomes" id="UP001611383"/>
    </source>
</evidence>
<organism evidence="6 7">
    <name type="scientific">Archangium minus</name>
    <dbReference type="NCBI Taxonomy" id="83450"/>
    <lineage>
        <taxon>Bacteria</taxon>
        <taxon>Pseudomonadati</taxon>
        <taxon>Myxococcota</taxon>
        <taxon>Myxococcia</taxon>
        <taxon>Myxococcales</taxon>
        <taxon>Cystobacterineae</taxon>
        <taxon>Archangiaceae</taxon>
        <taxon>Archangium</taxon>
    </lineage>
</organism>
<evidence type="ECO:0000259" key="5">
    <source>
        <dbReference type="Pfam" id="PF08281"/>
    </source>
</evidence>
<keyword evidence="7" id="KW-1185">Reference proteome</keyword>
<evidence type="ECO:0000256" key="4">
    <source>
        <dbReference type="ARBA" id="ARBA00023163"/>
    </source>
</evidence>
<sequence length="233" mass="26299">MTMSDTEHQEERAFASACARGEAEALAEFETRFVPQLRKALLQRGMDGATADEALQLLRVKLFVPSGERPPRIADYSGQGSLLAWLRVAALRTALNMMRERKLSFDLDDARLEEAAAPLDEADRRYIKDRYRKDFTEAFQEALTALEPRGRTLLRLHLVEGVGTAQIARAYRVDRSTVKRWLAQTRETLREEVRVRLAARIGVDTPALGSLLLELQSQLDLSIRSAMRDPTSS</sequence>
<accession>A0ABY9WM47</accession>
<evidence type="ECO:0000256" key="3">
    <source>
        <dbReference type="ARBA" id="ARBA00023082"/>
    </source>
</evidence>
<protein>
    <submittedName>
        <fullName evidence="6">Sigma-70 family RNA polymerase sigma factor</fullName>
    </submittedName>
</protein>
<evidence type="ECO:0000313" key="6">
    <source>
        <dbReference type="EMBL" id="WNG43826.1"/>
    </source>
</evidence>
<dbReference type="Pfam" id="PF08281">
    <property type="entry name" value="Sigma70_r4_2"/>
    <property type="match status" value="1"/>
</dbReference>
<dbReference type="InterPro" id="IPR013249">
    <property type="entry name" value="RNA_pol_sigma70_r4_t2"/>
</dbReference>
<dbReference type="RefSeq" id="WP_395815574.1">
    <property type="nucleotide sequence ID" value="NZ_CP043494.1"/>
</dbReference>
<feature type="domain" description="RNA polymerase sigma factor 70 region 4 type 2" evidence="5">
    <location>
        <begin position="137"/>
        <end position="189"/>
    </location>
</feature>
<dbReference type="Gene3D" id="1.10.10.10">
    <property type="entry name" value="Winged helix-like DNA-binding domain superfamily/Winged helix DNA-binding domain"/>
    <property type="match status" value="1"/>
</dbReference>
<dbReference type="InterPro" id="IPR036388">
    <property type="entry name" value="WH-like_DNA-bd_sf"/>
</dbReference>
<gene>
    <name evidence="6" type="ORF">F0U60_06735</name>
</gene>
<dbReference type="PANTHER" id="PTHR43133:SF51">
    <property type="entry name" value="RNA POLYMERASE SIGMA FACTOR"/>
    <property type="match status" value="1"/>
</dbReference>
<keyword evidence="4" id="KW-0804">Transcription</keyword>
<evidence type="ECO:0000256" key="2">
    <source>
        <dbReference type="ARBA" id="ARBA00023015"/>
    </source>
</evidence>
<dbReference type="Proteomes" id="UP001611383">
    <property type="component" value="Chromosome"/>
</dbReference>
<keyword evidence="2" id="KW-0805">Transcription regulation</keyword>
<dbReference type="NCBIfam" id="TIGR02937">
    <property type="entry name" value="sigma70-ECF"/>
    <property type="match status" value="1"/>
</dbReference>
<evidence type="ECO:0000256" key="1">
    <source>
        <dbReference type="ARBA" id="ARBA00010641"/>
    </source>
</evidence>
<name>A0ABY9WM47_9BACT</name>
<dbReference type="SUPFAM" id="SSF88659">
    <property type="entry name" value="Sigma3 and sigma4 domains of RNA polymerase sigma factors"/>
    <property type="match status" value="1"/>
</dbReference>
<dbReference type="SUPFAM" id="SSF88946">
    <property type="entry name" value="Sigma2 domain of RNA polymerase sigma factors"/>
    <property type="match status" value="1"/>
</dbReference>
<dbReference type="NCBIfam" id="TIGR03001">
    <property type="entry name" value="Sig-70_gmx1"/>
    <property type="match status" value="1"/>
</dbReference>
<reference evidence="6 7" key="1">
    <citation type="submission" date="2019-08" db="EMBL/GenBank/DDBJ databases">
        <title>Archangium and Cystobacter genomes.</title>
        <authorList>
            <person name="Chen I.-C.K."/>
            <person name="Wielgoss S."/>
        </authorList>
    </citation>
    <scope>NUCLEOTIDE SEQUENCE [LARGE SCALE GENOMIC DNA]</scope>
    <source>
        <strain evidence="6 7">Cbm 6</strain>
    </source>
</reference>
<dbReference type="InterPro" id="IPR011745">
    <property type="entry name" value="RNA_pol_sigma70_MYXXA"/>
</dbReference>
<comment type="similarity">
    <text evidence="1">Belongs to the sigma-70 factor family. ECF subfamily.</text>
</comment>
<keyword evidence="3" id="KW-0731">Sigma factor</keyword>
<dbReference type="Gene3D" id="1.10.1740.10">
    <property type="match status" value="1"/>
</dbReference>
<dbReference type="InterPro" id="IPR039425">
    <property type="entry name" value="RNA_pol_sigma-70-like"/>
</dbReference>